<reference evidence="2 3" key="1">
    <citation type="submission" date="2020-04" db="EMBL/GenBank/DDBJ databases">
        <title>Genome sequencing of Rosenbergiella species.</title>
        <authorList>
            <person name="Alvarez-Perez S."/>
            <person name="Lievens B."/>
        </authorList>
    </citation>
    <scope>NUCLEOTIDE SEQUENCE [LARGE SCALE GENOMIC DNA]</scope>
    <source>
        <strain evidence="2 3">CdVSA20.1</strain>
    </source>
</reference>
<feature type="compositionally biased region" description="Basic and acidic residues" evidence="1">
    <location>
        <begin position="44"/>
        <end position="67"/>
    </location>
</feature>
<keyword evidence="3" id="KW-1185">Reference proteome</keyword>
<evidence type="ECO:0000256" key="1">
    <source>
        <dbReference type="SAM" id="MobiDB-lite"/>
    </source>
</evidence>
<dbReference type="Proteomes" id="UP000786875">
    <property type="component" value="Unassembled WGS sequence"/>
</dbReference>
<dbReference type="EMBL" id="JABBFO010000027">
    <property type="protein sequence ID" value="MBT0728543.1"/>
    <property type="molecule type" value="Genomic_DNA"/>
</dbReference>
<accession>A0ABS5T845</accession>
<name>A0ABS5T845_9GAMM</name>
<proteinExistence type="predicted"/>
<dbReference type="RefSeq" id="WP_214215962.1">
    <property type="nucleotide sequence ID" value="NZ_JABBFO010000027.1"/>
</dbReference>
<comment type="caution">
    <text evidence="2">The sequence shown here is derived from an EMBL/GenBank/DDBJ whole genome shotgun (WGS) entry which is preliminary data.</text>
</comment>
<organism evidence="2 3">
    <name type="scientific">Rosenbergiella australiborealis</name>
    <dbReference type="NCBI Taxonomy" id="1544696"/>
    <lineage>
        <taxon>Bacteria</taxon>
        <taxon>Pseudomonadati</taxon>
        <taxon>Pseudomonadota</taxon>
        <taxon>Gammaproteobacteria</taxon>
        <taxon>Enterobacterales</taxon>
        <taxon>Erwiniaceae</taxon>
        <taxon>Rosenbergiella</taxon>
    </lineage>
</organism>
<feature type="region of interest" description="Disordered" evidence="1">
    <location>
        <begin position="44"/>
        <end position="79"/>
    </location>
</feature>
<gene>
    <name evidence="2" type="ORF">HGT73_14480</name>
</gene>
<evidence type="ECO:0000313" key="2">
    <source>
        <dbReference type="EMBL" id="MBT0728543.1"/>
    </source>
</evidence>
<evidence type="ECO:0000313" key="3">
    <source>
        <dbReference type="Proteomes" id="UP000786875"/>
    </source>
</evidence>
<protein>
    <recommendedName>
        <fullName evidence="4">YjbD family (DUF3811)</fullName>
    </recommendedName>
</protein>
<evidence type="ECO:0008006" key="4">
    <source>
        <dbReference type="Google" id="ProtNLM"/>
    </source>
</evidence>
<sequence>MAGRISSLNASEKKFIDDAIAESERVKGKSLNGIERKSVLSRAREQILSQRKAESAKKEREAERHANEFTWNKPKPLRR</sequence>